<dbReference type="InterPro" id="IPR014044">
    <property type="entry name" value="CAP_dom"/>
</dbReference>
<dbReference type="CDD" id="cd05379">
    <property type="entry name" value="CAP_bacterial"/>
    <property type="match status" value="1"/>
</dbReference>
<dbReference type="Gene3D" id="3.40.33.10">
    <property type="entry name" value="CAP"/>
    <property type="match status" value="1"/>
</dbReference>
<dbReference type="RefSeq" id="WP_284249293.1">
    <property type="nucleotide sequence ID" value="NZ_BSUM01000001.1"/>
</dbReference>
<comment type="caution">
    <text evidence="3">The sequence shown here is derived from an EMBL/GenBank/DDBJ whole genome shotgun (WGS) entry which is preliminary data.</text>
</comment>
<dbReference type="PANTHER" id="PTHR31157">
    <property type="entry name" value="SCP DOMAIN-CONTAINING PROTEIN"/>
    <property type="match status" value="1"/>
</dbReference>
<dbReference type="InterPro" id="IPR035940">
    <property type="entry name" value="CAP_sf"/>
</dbReference>
<accession>A0AA37XD92</accession>
<keyword evidence="4" id="KW-1185">Reference proteome</keyword>
<dbReference type="Pfam" id="PF08310">
    <property type="entry name" value="LGFP"/>
    <property type="match status" value="1"/>
</dbReference>
<gene>
    <name evidence="3" type="ORF">GCM10025875_06200</name>
</gene>
<protein>
    <recommendedName>
        <fullName evidence="2">SCP domain-containing protein</fullName>
    </recommendedName>
</protein>
<keyword evidence="1" id="KW-0732">Signal</keyword>
<reference evidence="3" key="1">
    <citation type="journal article" date="2014" name="Int. J. Syst. Evol. Microbiol.">
        <title>Complete genome sequence of Corynebacterium casei LMG S-19264T (=DSM 44701T), isolated from a smear-ripened cheese.</title>
        <authorList>
            <consortium name="US DOE Joint Genome Institute (JGI-PGF)"/>
            <person name="Walter F."/>
            <person name="Albersmeier A."/>
            <person name="Kalinowski J."/>
            <person name="Ruckert C."/>
        </authorList>
    </citation>
    <scope>NUCLEOTIDE SEQUENCE</scope>
    <source>
        <strain evidence="3">NBRC 112290</strain>
    </source>
</reference>
<dbReference type="EMBL" id="BSUM01000001">
    <property type="protein sequence ID" value="GMA30628.1"/>
    <property type="molecule type" value="Genomic_DNA"/>
</dbReference>
<feature type="signal peptide" evidence="1">
    <location>
        <begin position="1"/>
        <end position="31"/>
    </location>
</feature>
<dbReference type="SUPFAM" id="SSF55797">
    <property type="entry name" value="PR-1-like"/>
    <property type="match status" value="1"/>
</dbReference>
<feature type="chain" id="PRO_5041262414" description="SCP domain-containing protein" evidence="1">
    <location>
        <begin position="32"/>
        <end position="372"/>
    </location>
</feature>
<organism evidence="3 4">
    <name type="scientific">Litorihabitans aurantiacus</name>
    <dbReference type="NCBI Taxonomy" id="1930061"/>
    <lineage>
        <taxon>Bacteria</taxon>
        <taxon>Bacillati</taxon>
        <taxon>Actinomycetota</taxon>
        <taxon>Actinomycetes</taxon>
        <taxon>Micrococcales</taxon>
        <taxon>Beutenbergiaceae</taxon>
        <taxon>Litorihabitans</taxon>
    </lineage>
</organism>
<dbReference type="PANTHER" id="PTHR31157:SF1">
    <property type="entry name" value="SCP DOMAIN-CONTAINING PROTEIN"/>
    <property type="match status" value="1"/>
</dbReference>
<dbReference type="Proteomes" id="UP001157161">
    <property type="component" value="Unassembled WGS sequence"/>
</dbReference>
<dbReference type="AlphaFoldDB" id="A0AA37XD92"/>
<evidence type="ECO:0000256" key="1">
    <source>
        <dbReference type="SAM" id="SignalP"/>
    </source>
</evidence>
<name>A0AA37XD92_9MICO</name>
<feature type="domain" description="SCP" evidence="2">
    <location>
        <begin position="246"/>
        <end position="347"/>
    </location>
</feature>
<dbReference type="Pfam" id="PF00188">
    <property type="entry name" value="CAP"/>
    <property type="match status" value="1"/>
</dbReference>
<sequence length="372" mass="39406">MTWRTWRRSLAALVGTALVAVALVPAASARAQFWDAPGWGWSPTANGTEYSSPRGTFTVAGPIDSVHRAHGGGTGSLGYPVAARNSQTTQHGYQTFERGVIYSSPAGTFAVRGGVDGAHRARGGGSGALGYPRTAEVREAASHSYQAFERGVLYSGPSGTWATLSSSSITSMHRAAGGGRGTHGYPIGDEVQFLPGQWLQPFERGYAFVETNQGRIPETCPAECYAVPSNGSYWLPRTWEASEIVRLTNAERTANGLASLRENPVKSALATRWSGKMAATDLLWHNPQFAASGGVMSENVLYTSVRRGASYDAAGGAASAVRSWMGSSGHRANILRAGPTEIGVGWIVRPSPRIGGGDHRTDIAWATQVFGY</sequence>
<proteinExistence type="predicted"/>
<evidence type="ECO:0000313" key="4">
    <source>
        <dbReference type="Proteomes" id="UP001157161"/>
    </source>
</evidence>
<dbReference type="InterPro" id="IPR013207">
    <property type="entry name" value="LGFP"/>
</dbReference>
<evidence type="ECO:0000259" key="2">
    <source>
        <dbReference type="Pfam" id="PF00188"/>
    </source>
</evidence>
<reference evidence="3" key="2">
    <citation type="submission" date="2023-02" db="EMBL/GenBank/DDBJ databases">
        <authorList>
            <person name="Sun Q."/>
            <person name="Mori K."/>
        </authorList>
    </citation>
    <scope>NUCLEOTIDE SEQUENCE</scope>
    <source>
        <strain evidence="3">NBRC 112290</strain>
    </source>
</reference>
<evidence type="ECO:0000313" key="3">
    <source>
        <dbReference type="EMBL" id="GMA30628.1"/>
    </source>
</evidence>